<dbReference type="GO" id="GO:0005509">
    <property type="term" value="F:calcium ion binding"/>
    <property type="evidence" value="ECO:0007669"/>
    <property type="project" value="InterPro"/>
</dbReference>
<gene>
    <name evidence="4" type="ORF">ANCCAN_22358</name>
</gene>
<dbReference type="SUPFAM" id="SSF57196">
    <property type="entry name" value="EGF/Laminin"/>
    <property type="match status" value="1"/>
</dbReference>
<dbReference type="AlphaFoldDB" id="A0A368FLG5"/>
<evidence type="ECO:0000256" key="2">
    <source>
        <dbReference type="PROSITE-ProRule" id="PRU00076"/>
    </source>
</evidence>
<feature type="domain" description="EGF-like" evidence="3">
    <location>
        <begin position="27"/>
        <end position="66"/>
    </location>
</feature>
<comment type="caution">
    <text evidence="4">The sequence shown here is derived from an EMBL/GenBank/DDBJ whole genome shotgun (WGS) entry which is preliminary data.</text>
</comment>
<dbReference type="STRING" id="29170.A0A368FLG5"/>
<dbReference type="Pfam" id="PF00008">
    <property type="entry name" value="EGF"/>
    <property type="match status" value="1"/>
</dbReference>
<reference evidence="4 5" key="1">
    <citation type="submission" date="2014-10" db="EMBL/GenBank/DDBJ databases">
        <title>Draft genome of the hookworm Ancylostoma caninum.</title>
        <authorList>
            <person name="Mitreva M."/>
        </authorList>
    </citation>
    <scope>NUCLEOTIDE SEQUENCE [LARGE SCALE GENOMIC DNA]</scope>
    <source>
        <strain evidence="4 5">Baltimore</strain>
    </source>
</reference>
<keyword evidence="5" id="KW-1185">Reference proteome</keyword>
<keyword evidence="1 2" id="KW-1015">Disulfide bond</keyword>
<protein>
    <submittedName>
        <fullName evidence="4">EGF-like domain protein</fullName>
    </submittedName>
</protein>
<sequence>MRAARGLPARLLPRGPPVRVPPKLGRDLDYCSTHNDLCRNGGICLTDAFNSYRCNCSVEFEGRHCERRKKADCSMIDCGVGVCVMSATPECECPAGYAGARCEYSSEYHR</sequence>
<evidence type="ECO:0000259" key="3">
    <source>
        <dbReference type="PROSITE" id="PS50026"/>
    </source>
</evidence>
<evidence type="ECO:0000313" key="5">
    <source>
        <dbReference type="Proteomes" id="UP000252519"/>
    </source>
</evidence>
<dbReference type="SMART" id="SM00179">
    <property type="entry name" value="EGF_CA"/>
    <property type="match status" value="1"/>
</dbReference>
<dbReference type="PROSITE" id="PS01186">
    <property type="entry name" value="EGF_2"/>
    <property type="match status" value="1"/>
</dbReference>
<dbReference type="OrthoDB" id="5912267at2759"/>
<proteinExistence type="predicted"/>
<organism evidence="4 5">
    <name type="scientific">Ancylostoma caninum</name>
    <name type="common">Dog hookworm</name>
    <dbReference type="NCBI Taxonomy" id="29170"/>
    <lineage>
        <taxon>Eukaryota</taxon>
        <taxon>Metazoa</taxon>
        <taxon>Ecdysozoa</taxon>
        <taxon>Nematoda</taxon>
        <taxon>Chromadorea</taxon>
        <taxon>Rhabditida</taxon>
        <taxon>Rhabditina</taxon>
        <taxon>Rhabditomorpha</taxon>
        <taxon>Strongyloidea</taxon>
        <taxon>Ancylostomatidae</taxon>
        <taxon>Ancylostomatinae</taxon>
        <taxon>Ancylostoma</taxon>
    </lineage>
</organism>
<evidence type="ECO:0000256" key="1">
    <source>
        <dbReference type="ARBA" id="ARBA00023157"/>
    </source>
</evidence>
<feature type="disulfide bond" evidence="2">
    <location>
        <begin position="73"/>
        <end position="83"/>
    </location>
</feature>
<dbReference type="PROSITE" id="PS50026">
    <property type="entry name" value="EGF_3"/>
    <property type="match status" value="2"/>
</dbReference>
<dbReference type="InterPro" id="IPR001881">
    <property type="entry name" value="EGF-like_Ca-bd_dom"/>
</dbReference>
<name>A0A368FLG5_ANCCA</name>
<dbReference type="EMBL" id="JOJR01001204">
    <property type="protein sequence ID" value="RCN31849.1"/>
    <property type="molecule type" value="Genomic_DNA"/>
</dbReference>
<comment type="caution">
    <text evidence="2">Lacks conserved residue(s) required for the propagation of feature annotation.</text>
</comment>
<dbReference type="Proteomes" id="UP000252519">
    <property type="component" value="Unassembled WGS sequence"/>
</dbReference>
<dbReference type="InterPro" id="IPR000742">
    <property type="entry name" value="EGF"/>
</dbReference>
<accession>A0A368FLG5</accession>
<feature type="disulfide bond" evidence="2">
    <location>
        <begin position="93"/>
        <end position="102"/>
    </location>
</feature>
<feature type="domain" description="EGF-like" evidence="3">
    <location>
        <begin position="69"/>
        <end position="103"/>
    </location>
</feature>
<dbReference type="PROSITE" id="PS00022">
    <property type="entry name" value="EGF_1"/>
    <property type="match status" value="2"/>
</dbReference>
<dbReference type="Gene3D" id="2.10.25.10">
    <property type="entry name" value="Laminin"/>
    <property type="match status" value="2"/>
</dbReference>
<dbReference type="SMART" id="SM00181">
    <property type="entry name" value="EGF"/>
    <property type="match status" value="2"/>
</dbReference>
<evidence type="ECO:0000313" key="4">
    <source>
        <dbReference type="EMBL" id="RCN31849.1"/>
    </source>
</evidence>
<keyword evidence="2" id="KW-0245">EGF-like domain</keyword>
<dbReference type="CDD" id="cd00054">
    <property type="entry name" value="EGF_CA"/>
    <property type="match status" value="1"/>
</dbReference>
<feature type="disulfide bond" evidence="2">
    <location>
        <begin position="56"/>
        <end position="65"/>
    </location>
</feature>